<feature type="compositionally biased region" description="Polar residues" evidence="1">
    <location>
        <begin position="310"/>
        <end position="326"/>
    </location>
</feature>
<reference evidence="2" key="1">
    <citation type="journal article" date="2020" name="Stud. Mycol.">
        <title>101 Dothideomycetes genomes: a test case for predicting lifestyles and emergence of pathogens.</title>
        <authorList>
            <person name="Haridas S."/>
            <person name="Albert R."/>
            <person name="Binder M."/>
            <person name="Bloem J."/>
            <person name="Labutti K."/>
            <person name="Salamov A."/>
            <person name="Andreopoulos B."/>
            <person name="Baker S."/>
            <person name="Barry K."/>
            <person name="Bills G."/>
            <person name="Bluhm B."/>
            <person name="Cannon C."/>
            <person name="Castanera R."/>
            <person name="Culley D."/>
            <person name="Daum C."/>
            <person name="Ezra D."/>
            <person name="Gonzalez J."/>
            <person name="Henrissat B."/>
            <person name="Kuo A."/>
            <person name="Liang C."/>
            <person name="Lipzen A."/>
            <person name="Lutzoni F."/>
            <person name="Magnuson J."/>
            <person name="Mondo S."/>
            <person name="Nolan M."/>
            <person name="Ohm R."/>
            <person name="Pangilinan J."/>
            <person name="Park H.-J."/>
            <person name="Ramirez L."/>
            <person name="Alfaro M."/>
            <person name="Sun H."/>
            <person name="Tritt A."/>
            <person name="Yoshinaga Y."/>
            <person name="Zwiers L.-H."/>
            <person name="Turgeon B."/>
            <person name="Goodwin S."/>
            <person name="Spatafora J."/>
            <person name="Crous P."/>
            <person name="Grigoriev I."/>
        </authorList>
    </citation>
    <scope>NUCLEOTIDE SEQUENCE</scope>
    <source>
        <strain evidence="2">CBS 207.26</strain>
    </source>
</reference>
<feature type="compositionally biased region" description="Polar residues" evidence="1">
    <location>
        <begin position="1"/>
        <end position="15"/>
    </location>
</feature>
<evidence type="ECO:0000313" key="2">
    <source>
        <dbReference type="EMBL" id="KAF2183295.1"/>
    </source>
</evidence>
<accession>A0A6A6DWZ1</accession>
<keyword evidence="3" id="KW-1185">Reference proteome</keyword>
<dbReference type="Proteomes" id="UP000800200">
    <property type="component" value="Unassembled WGS sequence"/>
</dbReference>
<name>A0A6A6DWZ1_9PEZI</name>
<feature type="region of interest" description="Disordered" evidence="1">
    <location>
        <begin position="86"/>
        <end position="130"/>
    </location>
</feature>
<dbReference type="AlphaFoldDB" id="A0A6A6DWZ1"/>
<protein>
    <recommendedName>
        <fullName evidence="4">Retrotransposon gag domain-containing protein</fullName>
    </recommendedName>
</protein>
<evidence type="ECO:0008006" key="4">
    <source>
        <dbReference type="Google" id="ProtNLM"/>
    </source>
</evidence>
<evidence type="ECO:0000313" key="3">
    <source>
        <dbReference type="Proteomes" id="UP000800200"/>
    </source>
</evidence>
<proteinExistence type="predicted"/>
<feature type="compositionally biased region" description="Low complexity" evidence="1">
    <location>
        <begin position="39"/>
        <end position="56"/>
    </location>
</feature>
<sequence>MAPPKGSTSTSSKATQFPKAEPEDDESRNDYQKQITQLQKQVADLHQDQQQQKSQLNEILHLLRNLPSPSPAPAPAPALAHRITSAKQPTPDPTERSLSHPSNNHTREATARDTGYLDPQDNKEAVHSREKQELAYTDVTLFNQKLNQIASRKAVYGDTIVACLRGKALTWFNSLSDQQNQLYDGSVDLWIQELDKQFGLKRQTALDNLLSTRYTVSDAKNQVELVKYLDRIKRYCRALDYHGSQQHDYVWRGMHAEIRTQFIDCQDLSIEDLRNQFDTHQQLIWSLFKFKGPPQVPSSSRPSGDSRFSQQPNSQQKLLTYSSPQPKTWKDTNAAYMADPVLMEEEEDFESSIVYSPGKCRGINQLQMSLLSKKVSQDGRVQAPRAHDA</sequence>
<feature type="region of interest" description="Disordered" evidence="1">
    <location>
        <begin position="1"/>
        <end position="56"/>
    </location>
</feature>
<dbReference type="EMBL" id="ML994643">
    <property type="protein sequence ID" value="KAF2183295.1"/>
    <property type="molecule type" value="Genomic_DNA"/>
</dbReference>
<feature type="region of interest" description="Disordered" evidence="1">
    <location>
        <begin position="293"/>
        <end position="326"/>
    </location>
</feature>
<organism evidence="2 3">
    <name type="scientific">Zopfia rhizophila CBS 207.26</name>
    <dbReference type="NCBI Taxonomy" id="1314779"/>
    <lineage>
        <taxon>Eukaryota</taxon>
        <taxon>Fungi</taxon>
        <taxon>Dikarya</taxon>
        <taxon>Ascomycota</taxon>
        <taxon>Pezizomycotina</taxon>
        <taxon>Dothideomycetes</taxon>
        <taxon>Dothideomycetes incertae sedis</taxon>
        <taxon>Zopfiaceae</taxon>
        <taxon>Zopfia</taxon>
    </lineage>
</organism>
<gene>
    <name evidence="2" type="ORF">K469DRAFT_210325</name>
</gene>
<feature type="compositionally biased region" description="Low complexity" evidence="1">
    <location>
        <begin position="297"/>
        <end position="309"/>
    </location>
</feature>
<feature type="compositionally biased region" description="Basic and acidic residues" evidence="1">
    <location>
        <begin position="120"/>
        <end position="130"/>
    </location>
</feature>
<evidence type="ECO:0000256" key="1">
    <source>
        <dbReference type="SAM" id="MobiDB-lite"/>
    </source>
</evidence>